<evidence type="ECO:0000313" key="1">
    <source>
        <dbReference type="EMBL" id="KXS99834.1"/>
    </source>
</evidence>
<dbReference type="Proteomes" id="UP000070133">
    <property type="component" value="Unassembled WGS sequence"/>
</dbReference>
<comment type="caution">
    <text evidence="1">The sequence shown here is derived from an EMBL/GenBank/DDBJ whole genome shotgun (WGS) entry which is preliminary data.</text>
</comment>
<accession>A0A139HBK2</accession>
<sequence length="304" mass="34631">MGPRPRFGEYDSYWRVFDAGISNESKLTTAELRKKVRAGGYVVPPGTREDAVDRLKRMDKDLPDYDRCLLDELCKFAFDRGLITQEQKTARALSVQPLRNMLRAADDSATFDNFLHLPIAVRAMVYDHYMAEFPLVLEHPTQPPLTRTNKLIRNEALPSFHKASTFKLTFTTLVQKNSGRQTLAFSPQHPPSPLSLAHLYFTTLSEQSIGEIQNWILEWSEGTTTPAYRFHIHFTGNKAQTKVWHTGRGNIADNMKQAIVDAVKEVLDTVADAVPKRKLKHTDIMAMRRKWEAILFSNDNGGEN</sequence>
<dbReference type="EMBL" id="LFZN01000085">
    <property type="protein sequence ID" value="KXS99834.1"/>
    <property type="molecule type" value="Genomic_DNA"/>
</dbReference>
<dbReference type="OrthoDB" id="3630041at2759"/>
<proteinExistence type="predicted"/>
<keyword evidence="2" id="KW-1185">Reference proteome</keyword>
<evidence type="ECO:0000313" key="2">
    <source>
        <dbReference type="Proteomes" id="UP000070133"/>
    </source>
</evidence>
<gene>
    <name evidence="1" type="ORF">AC578_8873</name>
</gene>
<dbReference type="AlphaFoldDB" id="A0A139HBK2"/>
<reference evidence="1 2" key="1">
    <citation type="submission" date="2015-07" db="EMBL/GenBank/DDBJ databases">
        <title>Comparative genomics of the Sigatoka disease complex on banana suggests a link between parallel evolutionary changes in Pseudocercospora fijiensis and Pseudocercospora eumusae and increased virulence on the banana host.</title>
        <authorList>
            <person name="Chang T.-C."/>
            <person name="Salvucci A."/>
            <person name="Crous P.W."/>
            <person name="Stergiopoulos I."/>
        </authorList>
    </citation>
    <scope>NUCLEOTIDE SEQUENCE [LARGE SCALE GENOMIC DNA]</scope>
    <source>
        <strain evidence="1 2">CBS 114824</strain>
    </source>
</reference>
<name>A0A139HBK2_9PEZI</name>
<protein>
    <submittedName>
        <fullName evidence="1">Uncharacterized protein</fullName>
    </submittedName>
</protein>
<organism evidence="1 2">
    <name type="scientific">Pseudocercospora eumusae</name>
    <dbReference type="NCBI Taxonomy" id="321146"/>
    <lineage>
        <taxon>Eukaryota</taxon>
        <taxon>Fungi</taxon>
        <taxon>Dikarya</taxon>
        <taxon>Ascomycota</taxon>
        <taxon>Pezizomycotina</taxon>
        <taxon>Dothideomycetes</taxon>
        <taxon>Dothideomycetidae</taxon>
        <taxon>Mycosphaerellales</taxon>
        <taxon>Mycosphaerellaceae</taxon>
        <taxon>Pseudocercospora</taxon>
    </lineage>
</organism>